<evidence type="ECO:0000313" key="2">
    <source>
        <dbReference type="Proteomes" id="UP000541444"/>
    </source>
</evidence>
<evidence type="ECO:0000313" key="1">
    <source>
        <dbReference type="EMBL" id="KAF6172118.1"/>
    </source>
</evidence>
<protein>
    <submittedName>
        <fullName evidence="1">Uncharacterized protein</fullName>
    </submittedName>
</protein>
<sequence length="170" mass="20654">MEDDADKEQPLDKGNVIHLETLQYEQVRRWVLSSYDGIEEWEKKYDIYLRDYMRVSRRRGSTNLGKPLDYILWLREQEEYVLPKVAKRKLMKSANNLWRNGKKTLRKKYDEWNTDEARKKSYPKMTRPKNWVRFVDLTSTEEVKASWKRNEINRSKMVTLHTTGRRGYSE</sequence>
<gene>
    <name evidence="1" type="ORF">GIB67_029536</name>
</gene>
<comment type="caution">
    <text evidence="1">The sequence shown here is derived from an EMBL/GenBank/DDBJ whole genome shotgun (WGS) entry which is preliminary data.</text>
</comment>
<keyword evidence="2" id="KW-1185">Reference proteome</keyword>
<organism evidence="1 2">
    <name type="scientific">Kingdonia uniflora</name>
    <dbReference type="NCBI Taxonomy" id="39325"/>
    <lineage>
        <taxon>Eukaryota</taxon>
        <taxon>Viridiplantae</taxon>
        <taxon>Streptophyta</taxon>
        <taxon>Embryophyta</taxon>
        <taxon>Tracheophyta</taxon>
        <taxon>Spermatophyta</taxon>
        <taxon>Magnoliopsida</taxon>
        <taxon>Ranunculales</taxon>
        <taxon>Circaeasteraceae</taxon>
        <taxon>Kingdonia</taxon>
    </lineage>
</organism>
<proteinExistence type="predicted"/>
<reference evidence="1 2" key="1">
    <citation type="journal article" date="2020" name="IScience">
        <title>Genome Sequencing of the Endangered Kingdonia uniflora (Circaeasteraceae, Ranunculales) Reveals Potential Mechanisms of Evolutionary Specialization.</title>
        <authorList>
            <person name="Sun Y."/>
            <person name="Deng T."/>
            <person name="Zhang A."/>
            <person name="Moore M.J."/>
            <person name="Landis J.B."/>
            <person name="Lin N."/>
            <person name="Zhang H."/>
            <person name="Zhang X."/>
            <person name="Huang J."/>
            <person name="Zhang X."/>
            <person name="Sun H."/>
            <person name="Wang H."/>
        </authorList>
    </citation>
    <scope>NUCLEOTIDE SEQUENCE [LARGE SCALE GENOMIC DNA]</scope>
    <source>
        <strain evidence="1">TB1705</strain>
        <tissue evidence="1">Leaf</tissue>
    </source>
</reference>
<dbReference type="EMBL" id="JACGCM010000445">
    <property type="protein sequence ID" value="KAF6172118.1"/>
    <property type="molecule type" value="Genomic_DNA"/>
</dbReference>
<dbReference type="AlphaFoldDB" id="A0A7J7NYW5"/>
<name>A0A7J7NYW5_9MAGN</name>
<accession>A0A7J7NYW5</accession>
<dbReference type="Proteomes" id="UP000541444">
    <property type="component" value="Unassembled WGS sequence"/>
</dbReference>